<protein>
    <submittedName>
        <fullName evidence="2">AAA family ATPase</fullName>
    </submittedName>
</protein>
<dbReference type="RefSeq" id="WP_301572901.1">
    <property type="nucleotide sequence ID" value="NZ_JAPWIE010000005.1"/>
</dbReference>
<keyword evidence="3" id="KW-1185">Reference proteome</keyword>
<organism evidence="2 3">
    <name type="scientific">Gordonia rubripertincta</name>
    <name type="common">Rhodococcus corallinus</name>
    <dbReference type="NCBI Taxonomy" id="36822"/>
    <lineage>
        <taxon>Bacteria</taxon>
        <taxon>Bacillati</taxon>
        <taxon>Actinomycetota</taxon>
        <taxon>Actinomycetes</taxon>
        <taxon>Mycobacteriales</taxon>
        <taxon>Gordoniaceae</taxon>
        <taxon>Gordonia</taxon>
    </lineage>
</organism>
<sequence>MTNPEPDILRPHAEQLYAGELAALAATDDRSRPQQWNLSPSAVVTYLLGGTLSDGTVISPKYIGPRRLMEVAVATLATDRALLLLGVPGTAKTWVSEHLSAAISGRSTLLIQGTAGTPEEAIRYGWNYARLLSEGPSEQALVPSPVMTAMSEGKIARIEELTRIPSDVQDALITVLSEKSLPIPELGTEVQAAKGFSVIATANNRDRGVNELSSALRRRFNTVVLPLPATADEEVSIVTQRVQALGQTLDLPEIPSASEEIRRVVTVFRELRSGLTADGRTRVKQPSGTLSTAEAISVVTHGVVMSAHFGDGVLRPSDTAAGILGAVVKDPVADAVVWTEYLEAVVRERKDWADFYRACREVEH</sequence>
<dbReference type="Proteomes" id="UP001067235">
    <property type="component" value="Unassembled WGS sequence"/>
</dbReference>
<accession>A0ABT4MYQ7</accession>
<dbReference type="Pfam" id="PF07728">
    <property type="entry name" value="AAA_5"/>
    <property type="match status" value="1"/>
</dbReference>
<reference evidence="2" key="1">
    <citation type="submission" date="2022-12" db="EMBL/GenBank/DDBJ databases">
        <authorList>
            <person name="Krivoruchko A.V."/>
            <person name="Elkin A."/>
        </authorList>
    </citation>
    <scope>NUCLEOTIDE SEQUENCE</scope>
    <source>
        <strain evidence="2">IEGM 1388</strain>
    </source>
</reference>
<dbReference type="InterPro" id="IPR050764">
    <property type="entry name" value="CbbQ/NirQ/NorQ/GpvN"/>
</dbReference>
<dbReference type="PANTHER" id="PTHR42759">
    <property type="entry name" value="MOXR FAMILY PROTEIN"/>
    <property type="match status" value="1"/>
</dbReference>
<dbReference type="InterPro" id="IPR011704">
    <property type="entry name" value="ATPase_dyneun-rel_AAA"/>
</dbReference>
<feature type="domain" description="ATPase dynein-related AAA" evidence="1">
    <location>
        <begin position="82"/>
        <end position="220"/>
    </location>
</feature>
<evidence type="ECO:0000313" key="2">
    <source>
        <dbReference type="EMBL" id="MCZ4552126.1"/>
    </source>
</evidence>
<evidence type="ECO:0000259" key="1">
    <source>
        <dbReference type="Pfam" id="PF07728"/>
    </source>
</evidence>
<evidence type="ECO:0000313" key="3">
    <source>
        <dbReference type="Proteomes" id="UP001067235"/>
    </source>
</evidence>
<dbReference type="InterPro" id="IPR027417">
    <property type="entry name" value="P-loop_NTPase"/>
</dbReference>
<dbReference type="PANTHER" id="PTHR42759:SF1">
    <property type="entry name" value="MAGNESIUM-CHELATASE SUBUNIT CHLD"/>
    <property type="match status" value="1"/>
</dbReference>
<name>A0ABT4MYQ7_GORRU</name>
<dbReference type="EMBL" id="JAPWIE010000005">
    <property type="protein sequence ID" value="MCZ4552126.1"/>
    <property type="molecule type" value="Genomic_DNA"/>
</dbReference>
<dbReference type="Gene3D" id="3.40.50.300">
    <property type="entry name" value="P-loop containing nucleotide triphosphate hydrolases"/>
    <property type="match status" value="1"/>
</dbReference>
<proteinExistence type="predicted"/>
<dbReference type="SUPFAM" id="SSF52540">
    <property type="entry name" value="P-loop containing nucleoside triphosphate hydrolases"/>
    <property type="match status" value="1"/>
</dbReference>
<gene>
    <name evidence="2" type="ORF">O4213_19190</name>
</gene>
<comment type="caution">
    <text evidence="2">The sequence shown here is derived from an EMBL/GenBank/DDBJ whole genome shotgun (WGS) entry which is preliminary data.</text>
</comment>